<dbReference type="PANTHER" id="PTHR43209:SF1">
    <property type="entry name" value="TRNA SULFURTRANSFERASE"/>
    <property type="match status" value="1"/>
</dbReference>
<dbReference type="InterPro" id="IPR004114">
    <property type="entry name" value="THUMP_dom"/>
</dbReference>
<dbReference type="GO" id="GO:0009229">
    <property type="term" value="P:thiamine diphosphate biosynthetic process"/>
    <property type="evidence" value="ECO:0007669"/>
    <property type="project" value="UniProtKB-UniRule"/>
</dbReference>
<evidence type="ECO:0000256" key="15">
    <source>
        <dbReference type="ARBA" id="ARBA00071867"/>
    </source>
</evidence>
<dbReference type="RefSeq" id="WP_097016218.1">
    <property type="nucleotide sequence ID" value="NZ_OBDZ01000001.1"/>
</dbReference>
<keyword evidence="3 19" id="KW-0963">Cytoplasm</keyword>
<feature type="binding site" evidence="19">
    <location>
        <position position="290"/>
    </location>
    <ligand>
        <name>ATP</name>
        <dbReference type="ChEBI" id="CHEBI:30616"/>
    </ligand>
</feature>
<dbReference type="InterPro" id="IPR049962">
    <property type="entry name" value="THUMP_ThiI"/>
</dbReference>
<comment type="pathway">
    <text evidence="2 19">Cofactor biosynthesis; thiamine diphosphate biosynthesis.</text>
</comment>
<dbReference type="GO" id="GO:0052837">
    <property type="term" value="P:thiazole biosynthetic process"/>
    <property type="evidence" value="ECO:0007669"/>
    <property type="project" value="TreeGrafter"/>
</dbReference>
<evidence type="ECO:0000256" key="1">
    <source>
        <dbReference type="ARBA" id="ARBA00004496"/>
    </source>
</evidence>
<evidence type="ECO:0000256" key="17">
    <source>
        <dbReference type="ARBA" id="ARBA00077849"/>
    </source>
</evidence>
<name>A0A285F4F3_9FIRM</name>
<dbReference type="SMART" id="SM00981">
    <property type="entry name" value="THUMP"/>
    <property type="match status" value="1"/>
</dbReference>
<dbReference type="Gene3D" id="3.30.2130.30">
    <property type="match status" value="1"/>
</dbReference>
<dbReference type="InterPro" id="IPR054173">
    <property type="entry name" value="ThiI_fer"/>
</dbReference>
<dbReference type="Proteomes" id="UP000219573">
    <property type="component" value="Unassembled WGS sequence"/>
</dbReference>
<accession>A0A285F4F3</accession>
<dbReference type="InterPro" id="IPR014729">
    <property type="entry name" value="Rossmann-like_a/b/a_fold"/>
</dbReference>
<dbReference type="SUPFAM" id="SSF52402">
    <property type="entry name" value="Adenine nucleotide alpha hydrolases-like"/>
    <property type="match status" value="1"/>
</dbReference>
<keyword evidence="8 19" id="KW-0694">RNA-binding</keyword>
<keyword evidence="22" id="KW-1185">Reference proteome</keyword>
<dbReference type="Pfam" id="PF02926">
    <property type="entry name" value="THUMP"/>
    <property type="match status" value="1"/>
</dbReference>
<proteinExistence type="inferred from homology"/>
<evidence type="ECO:0000313" key="21">
    <source>
        <dbReference type="EMBL" id="SNY05933.1"/>
    </source>
</evidence>
<evidence type="ECO:0000256" key="10">
    <source>
        <dbReference type="ARBA" id="ARBA00050570"/>
    </source>
</evidence>
<evidence type="ECO:0000256" key="9">
    <source>
        <dbReference type="ARBA" id="ARBA00022977"/>
    </source>
</evidence>
<keyword evidence="9 19" id="KW-0784">Thiamine biosynthesis</keyword>
<dbReference type="Pfam" id="PF02568">
    <property type="entry name" value="ThiI"/>
    <property type="match status" value="1"/>
</dbReference>
<dbReference type="STRING" id="1413210.U472_10510"/>
<evidence type="ECO:0000256" key="11">
    <source>
        <dbReference type="ARBA" id="ARBA00052330"/>
    </source>
</evidence>
<dbReference type="InterPro" id="IPR050102">
    <property type="entry name" value="tRNA_sulfurtransferase_ThiI"/>
</dbReference>
<dbReference type="CDD" id="cd01712">
    <property type="entry name" value="PPase_ThiI"/>
    <property type="match status" value="1"/>
</dbReference>
<evidence type="ECO:0000256" key="5">
    <source>
        <dbReference type="ARBA" id="ARBA00022679"/>
    </source>
</evidence>
<dbReference type="InterPro" id="IPR049961">
    <property type="entry name" value="ThiI_N"/>
</dbReference>
<evidence type="ECO:0000256" key="13">
    <source>
        <dbReference type="ARBA" id="ARBA00061472"/>
    </source>
</evidence>
<evidence type="ECO:0000256" key="3">
    <source>
        <dbReference type="ARBA" id="ARBA00022490"/>
    </source>
</evidence>
<dbReference type="OrthoDB" id="9773948at2"/>
<keyword evidence="6 19" id="KW-0547">Nucleotide-binding</keyword>
<dbReference type="NCBIfam" id="TIGR00342">
    <property type="entry name" value="tRNA uracil 4-sulfurtransferase ThiI"/>
    <property type="match status" value="1"/>
</dbReference>
<evidence type="ECO:0000259" key="20">
    <source>
        <dbReference type="PROSITE" id="PS51165"/>
    </source>
</evidence>
<feature type="binding site" evidence="19">
    <location>
        <begin position="186"/>
        <end position="187"/>
    </location>
    <ligand>
        <name>ATP</name>
        <dbReference type="ChEBI" id="CHEBI:30616"/>
    </ligand>
</feature>
<dbReference type="GO" id="GO:0005829">
    <property type="term" value="C:cytosol"/>
    <property type="evidence" value="ECO:0007669"/>
    <property type="project" value="TreeGrafter"/>
</dbReference>
<comment type="catalytic activity">
    <reaction evidence="10 19">
        <text>[ThiI sulfur-carrier protein]-S-sulfanyl-L-cysteine + a uridine in tRNA + 2 reduced [2Fe-2S]-[ferredoxin] + ATP + H(+) = [ThiI sulfur-carrier protein]-L-cysteine + a 4-thiouridine in tRNA + 2 oxidized [2Fe-2S]-[ferredoxin] + AMP + diphosphate</text>
        <dbReference type="Rhea" id="RHEA:24176"/>
        <dbReference type="Rhea" id="RHEA-COMP:10000"/>
        <dbReference type="Rhea" id="RHEA-COMP:10001"/>
        <dbReference type="Rhea" id="RHEA-COMP:13337"/>
        <dbReference type="Rhea" id="RHEA-COMP:13338"/>
        <dbReference type="Rhea" id="RHEA-COMP:13339"/>
        <dbReference type="Rhea" id="RHEA-COMP:13340"/>
        <dbReference type="ChEBI" id="CHEBI:15378"/>
        <dbReference type="ChEBI" id="CHEBI:29950"/>
        <dbReference type="ChEBI" id="CHEBI:30616"/>
        <dbReference type="ChEBI" id="CHEBI:33019"/>
        <dbReference type="ChEBI" id="CHEBI:33737"/>
        <dbReference type="ChEBI" id="CHEBI:33738"/>
        <dbReference type="ChEBI" id="CHEBI:61963"/>
        <dbReference type="ChEBI" id="CHEBI:65315"/>
        <dbReference type="ChEBI" id="CHEBI:136798"/>
        <dbReference type="ChEBI" id="CHEBI:456215"/>
        <dbReference type="EC" id="2.8.1.4"/>
    </reaction>
</comment>
<dbReference type="GO" id="GO:0005524">
    <property type="term" value="F:ATP binding"/>
    <property type="evidence" value="ECO:0007669"/>
    <property type="project" value="UniProtKB-UniRule"/>
</dbReference>
<comment type="similarity">
    <text evidence="13 19">Belongs to the ThiI family.</text>
</comment>
<dbReference type="Pfam" id="PF22025">
    <property type="entry name" value="ThiI_fer"/>
    <property type="match status" value="1"/>
</dbReference>
<dbReference type="InterPro" id="IPR003720">
    <property type="entry name" value="tRNA_STrfase"/>
</dbReference>
<evidence type="ECO:0000256" key="2">
    <source>
        <dbReference type="ARBA" id="ARBA00004948"/>
    </source>
</evidence>
<feature type="domain" description="THUMP" evidence="20">
    <location>
        <begin position="59"/>
        <end position="168"/>
    </location>
</feature>
<evidence type="ECO:0000256" key="8">
    <source>
        <dbReference type="ARBA" id="ARBA00022884"/>
    </source>
</evidence>
<feature type="binding site" evidence="19">
    <location>
        <position position="268"/>
    </location>
    <ligand>
        <name>ATP</name>
        <dbReference type="ChEBI" id="CHEBI:30616"/>
    </ligand>
</feature>
<organism evidence="21 22">
    <name type="scientific">Orenia metallireducens</name>
    <dbReference type="NCBI Taxonomy" id="1413210"/>
    <lineage>
        <taxon>Bacteria</taxon>
        <taxon>Bacillati</taxon>
        <taxon>Bacillota</taxon>
        <taxon>Clostridia</taxon>
        <taxon>Halanaerobiales</taxon>
        <taxon>Halobacteroidaceae</taxon>
        <taxon>Orenia</taxon>
    </lineage>
</organism>
<protein>
    <recommendedName>
        <fullName evidence="15 19">Probable tRNA sulfurtransferase</fullName>
        <ecNumber evidence="14 19">2.8.1.4</ecNumber>
    </recommendedName>
    <alternativeName>
        <fullName evidence="16 19">Sulfur carrier protein ThiS sulfurtransferase</fullName>
    </alternativeName>
    <alternativeName>
        <fullName evidence="17 19">Thiamine biosynthesis protein ThiI</fullName>
    </alternativeName>
    <alternativeName>
        <fullName evidence="18 19">tRNA 4-thiouridine synthase</fullName>
    </alternativeName>
</protein>
<dbReference type="EMBL" id="OBDZ01000001">
    <property type="protein sequence ID" value="SNY05933.1"/>
    <property type="molecule type" value="Genomic_DNA"/>
</dbReference>
<keyword evidence="4 19" id="KW-0820">tRNA-binding</keyword>
<dbReference type="GO" id="GO:0009228">
    <property type="term" value="P:thiamine biosynthetic process"/>
    <property type="evidence" value="ECO:0007669"/>
    <property type="project" value="UniProtKB-KW"/>
</dbReference>
<evidence type="ECO:0000256" key="18">
    <source>
        <dbReference type="ARBA" id="ARBA00080570"/>
    </source>
</evidence>
<keyword evidence="5 19" id="KW-0808">Transferase</keyword>
<evidence type="ECO:0000256" key="12">
    <source>
        <dbReference type="ARBA" id="ARBA00058382"/>
    </source>
</evidence>
<reference evidence="22" key="1">
    <citation type="submission" date="2017-09" db="EMBL/GenBank/DDBJ databases">
        <authorList>
            <person name="Varghese N."/>
            <person name="Submissions S."/>
        </authorList>
    </citation>
    <scope>NUCLEOTIDE SEQUENCE [LARGE SCALE GENOMIC DNA]</scope>
    <source>
        <strain evidence="22">MSL47</strain>
    </source>
</reference>
<comment type="function">
    <text evidence="12 19">Catalyzes the ATP-dependent transfer of a sulfur to tRNA to produce 4-thiouridine in position 8 of tRNAs, which functions as a near-UV photosensor. Also catalyzes the transfer of sulfur to the sulfur carrier protein ThiS, forming ThiS-thiocarboxylate. This is a step in the synthesis of thiazole, in the thiamine biosynthesis pathway. The sulfur is donated as persulfide by IscS.</text>
</comment>
<dbReference type="PROSITE" id="PS51165">
    <property type="entry name" value="THUMP"/>
    <property type="match status" value="1"/>
</dbReference>
<evidence type="ECO:0000256" key="7">
    <source>
        <dbReference type="ARBA" id="ARBA00022840"/>
    </source>
</evidence>
<dbReference type="UniPathway" id="UPA00060"/>
<dbReference type="EC" id="2.8.1.4" evidence="14 19"/>
<evidence type="ECO:0000256" key="14">
    <source>
        <dbReference type="ARBA" id="ARBA00066827"/>
    </source>
</evidence>
<evidence type="ECO:0000256" key="16">
    <source>
        <dbReference type="ARBA" id="ARBA00075337"/>
    </source>
</evidence>
<sequence>MKRLYLIRYGEIGLKGKNRFMFEDKLISNIIKALKKESDELDVYKTYGRIYVETDLARDKVIAKLQKVFGIVGIAPAREVELDVDEVKKNCLEMVQEALPKSGVTTFKVNARRNNKSFPLNSMELNRELGAHILINTEDGRLQVDVHNPELMVNVEVRKKAVYIYTQDIPGCGGLPVGVTGTAGLLLSGGIDSPVAGWMLMKRGVKIIPIYFHSFPFTSDRAKEKVIDLTETLATYQGETKLHVVHFTDIQTEMNDKCPAELTTIIMRRIMMRIAEQITLNNGGKSLLTGESMGQVASQTMESMYVTNMVPEMPIFRPLIGLDKVEIIEIAKRIGTYETSIQPYEDCCTVFVPEKPATKATPDDVKEGEKDLHIDDLIEKAIDEVEIITINPYK</sequence>
<comment type="subcellular location">
    <subcellularLocation>
        <location evidence="1 19">Cytoplasm</location>
    </subcellularLocation>
</comment>
<dbReference type="SUPFAM" id="SSF143437">
    <property type="entry name" value="THUMP domain-like"/>
    <property type="match status" value="1"/>
</dbReference>
<dbReference type="GO" id="GO:0002937">
    <property type="term" value="P:tRNA 4-thiouridine biosynthesis"/>
    <property type="evidence" value="ECO:0007669"/>
    <property type="project" value="TreeGrafter"/>
</dbReference>
<dbReference type="GO" id="GO:0004810">
    <property type="term" value="F:CCA tRNA nucleotidyltransferase activity"/>
    <property type="evidence" value="ECO:0007669"/>
    <property type="project" value="InterPro"/>
</dbReference>
<dbReference type="AlphaFoldDB" id="A0A285F4F3"/>
<dbReference type="FunFam" id="3.40.50.620:FF:000053">
    <property type="entry name" value="Probable tRNA sulfurtransferase"/>
    <property type="match status" value="1"/>
</dbReference>
<dbReference type="Gene3D" id="3.40.50.620">
    <property type="entry name" value="HUPs"/>
    <property type="match status" value="1"/>
</dbReference>
<comment type="catalytic activity">
    <reaction evidence="11 19">
        <text>[ThiS sulfur-carrier protein]-C-terminal Gly-Gly-AMP + S-sulfanyl-L-cysteinyl-[cysteine desulfurase] + AH2 = [ThiS sulfur-carrier protein]-C-terminal-Gly-aminoethanethioate + L-cysteinyl-[cysteine desulfurase] + A + AMP + 2 H(+)</text>
        <dbReference type="Rhea" id="RHEA:43340"/>
        <dbReference type="Rhea" id="RHEA-COMP:12157"/>
        <dbReference type="Rhea" id="RHEA-COMP:12158"/>
        <dbReference type="Rhea" id="RHEA-COMP:12910"/>
        <dbReference type="Rhea" id="RHEA-COMP:19908"/>
        <dbReference type="ChEBI" id="CHEBI:13193"/>
        <dbReference type="ChEBI" id="CHEBI:15378"/>
        <dbReference type="ChEBI" id="CHEBI:17499"/>
        <dbReference type="ChEBI" id="CHEBI:29950"/>
        <dbReference type="ChEBI" id="CHEBI:61963"/>
        <dbReference type="ChEBI" id="CHEBI:90618"/>
        <dbReference type="ChEBI" id="CHEBI:232372"/>
        <dbReference type="ChEBI" id="CHEBI:456215"/>
    </reaction>
</comment>
<evidence type="ECO:0000313" key="22">
    <source>
        <dbReference type="Proteomes" id="UP000219573"/>
    </source>
</evidence>
<evidence type="ECO:0000256" key="19">
    <source>
        <dbReference type="HAMAP-Rule" id="MF_00021"/>
    </source>
</evidence>
<feature type="binding site" evidence="19">
    <location>
        <position position="299"/>
    </location>
    <ligand>
        <name>ATP</name>
        <dbReference type="ChEBI" id="CHEBI:30616"/>
    </ligand>
</feature>
<feature type="binding site" evidence="19">
    <location>
        <begin position="211"/>
        <end position="212"/>
    </location>
    <ligand>
        <name>ATP</name>
        <dbReference type="ChEBI" id="CHEBI:30616"/>
    </ligand>
</feature>
<gene>
    <name evidence="19" type="primary">thiI</name>
    <name evidence="21" type="ORF">SAMN06265827_101180</name>
</gene>
<dbReference type="GO" id="GO:0000049">
    <property type="term" value="F:tRNA binding"/>
    <property type="evidence" value="ECO:0007669"/>
    <property type="project" value="UniProtKB-UniRule"/>
</dbReference>
<dbReference type="PANTHER" id="PTHR43209">
    <property type="entry name" value="TRNA SULFURTRANSFERASE"/>
    <property type="match status" value="1"/>
</dbReference>
<dbReference type="CDD" id="cd11716">
    <property type="entry name" value="THUMP_ThiI"/>
    <property type="match status" value="1"/>
</dbReference>
<dbReference type="HAMAP" id="MF_00021">
    <property type="entry name" value="ThiI"/>
    <property type="match status" value="1"/>
</dbReference>
<evidence type="ECO:0000256" key="4">
    <source>
        <dbReference type="ARBA" id="ARBA00022555"/>
    </source>
</evidence>
<dbReference type="InterPro" id="IPR020536">
    <property type="entry name" value="ThiI_AANH"/>
</dbReference>
<dbReference type="GO" id="GO:0140741">
    <property type="term" value="F:tRNA-uracil-4 sulfurtransferase activity"/>
    <property type="evidence" value="ECO:0007669"/>
    <property type="project" value="UniProtKB-EC"/>
</dbReference>
<evidence type="ECO:0000256" key="6">
    <source>
        <dbReference type="ARBA" id="ARBA00022741"/>
    </source>
</evidence>
<keyword evidence="7 19" id="KW-0067">ATP-binding</keyword>